<sequence>MSYFDNSSTNQQQQQQQHQRFFAARAVELLPIHRDVIYATQPVDQHHGEDAMAADAFFKKTLYSQQQHPPQPPPLQPAFGWWQTPTHVDPIMTTTPEQHLLLQQPCFPWPLFTNTPVPALSPQLAVDTSAAAAASMFLSLPSSPHVVLGGGGGGELLPSDDAQLFARVSEYRANGMTWQDISDLLSPATCIQDNNGGLSATQLSYLFYRHLSADLPPPSAAPTTQQTMTEQQVLHPIHAITATSPCRFKPYSAAGAAAKPPRTTPPVGGLAKLAYLNVDQFKQLQRLVSEYGDSNWNVLGDLMGVRPGDLQKNWRGYTPATVITRPWTLGEIQILALCRAIGICCRTTAKLIGTKLPLQCRRKTIKPNEQNWVVPPATTVHCPPPDGPMYLVSPKHRQVEIDRESLAVAREIVRRHTAGEKDKGEKDKGVRHILELAYKALPQYSEQAVSMCMLALLGSHPDYEAGQQPPRSLHASPPFHTPESAKRDEKPSPAAIDATTADEPLAAAPATTDDGSRWSDHEMNILLDYVAQNPGKKSWIALASTISAKTPTQCCNKYRALRRYKKI</sequence>
<organism evidence="1 2">
    <name type="scientific">Coemansia aciculifera</name>
    <dbReference type="NCBI Taxonomy" id="417176"/>
    <lineage>
        <taxon>Eukaryota</taxon>
        <taxon>Fungi</taxon>
        <taxon>Fungi incertae sedis</taxon>
        <taxon>Zoopagomycota</taxon>
        <taxon>Kickxellomycotina</taxon>
        <taxon>Kickxellomycetes</taxon>
        <taxon>Kickxellales</taxon>
        <taxon>Kickxellaceae</taxon>
        <taxon>Coemansia</taxon>
    </lineage>
</organism>
<comment type="caution">
    <text evidence="1">The sequence shown here is derived from an EMBL/GenBank/DDBJ whole genome shotgun (WGS) entry which is preliminary data.</text>
</comment>
<dbReference type="EMBL" id="JANBVB010000009">
    <property type="protein sequence ID" value="KAJ2900219.1"/>
    <property type="molecule type" value="Genomic_DNA"/>
</dbReference>
<evidence type="ECO:0000313" key="2">
    <source>
        <dbReference type="Proteomes" id="UP001139981"/>
    </source>
</evidence>
<name>A0ACC1MAC8_9FUNG</name>
<dbReference type="Proteomes" id="UP001139981">
    <property type="component" value="Unassembled WGS sequence"/>
</dbReference>
<keyword evidence="2" id="KW-1185">Reference proteome</keyword>
<reference evidence="1" key="1">
    <citation type="submission" date="2022-07" db="EMBL/GenBank/DDBJ databases">
        <title>Phylogenomic reconstructions and comparative analyses of Kickxellomycotina fungi.</title>
        <authorList>
            <person name="Reynolds N.K."/>
            <person name="Stajich J.E."/>
            <person name="Barry K."/>
            <person name="Grigoriev I.V."/>
            <person name="Crous P."/>
            <person name="Smith M.E."/>
        </authorList>
    </citation>
    <scope>NUCLEOTIDE SEQUENCE</scope>
    <source>
        <strain evidence="1">CBS 190363</strain>
    </source>
</reference>
<protein>
    <submittedName>
        <fullName evidence="1">Uncharacterized protein</fullName>
    </submittedName>
</protein>
<evidence type="ECO:0000313" key="1">
    <source>
        <dbReference type="EMBL" id="KAJ2900219.1"/>
    </source>
</evidence>
<proteinExistence type="predicted"/>
<accession>A0ACC1MAC8</accession>
<gene>
    <name evidence="1" type="ORF">IWW38_000639</name>
</gene>